<dbReference type="InterPro" id="IPR036396">
    <property type="entry name" value="Cyt_P450_sf"/>
</dbReference>
<dbReference type="Gene3D" id="1.10.630.10">
    <property type="entry name" value="Cytochrome P450"/>
    <property type="match status" value="1"/>
</dbReference>
<accession>A0A7J7MGA2</accession>
<gene>
    <name evidence="2" type="ORF">GIB67_023693</name>
</gene>
<protein>
    <submittedName>
        <fullName evidence="2">Uncharacterized protein</fullName>
    </submittedName>
</protein>
<feature type="compositionally biased region" description="Basic residues" evidence="1">
    <location>
        <begin position="227"/>
        <end position="249"/>
    </location>
</feature>
<evidence type="ECO:0000256" key="1">
    <source>
        <dbReference type="SAM" id="MobiDB-lite"/>
    </source>
</evidence>
<comment type="caution">
    <text evidence="2">The sequence shown here is derived from an EMBL/GenBank/DDBJ whole genome shotgun (WGS) entry which is preliminary data.</text>
</comment>
<evidence type="ECO:0000313" key="2">
    <source>
        <dbReference type="EMBL" id="KAF6153916.1"/>
    </source>
</evidence>
<dbReference type="Proteomes" id="UP000541444">
    <property type="component" value="Unassembled WGS sequence"/>
</dbReference>
<organism evidence="2 3">
    <name type="scientific">Kingdonia uniflora</name>
    <dbReference type="NCBI Taxonomy" id="39325"/>
    <lineage>
        <taxon>Eukaryota</taxon>
        <taxon>Viridiplantae</taxon>
        <taxon>Streptophyta</taxon>
        <taxon>Embryophyta</taxon>
        <taxon>Tracheophyta</taxon>
        <taxon>Spermatophyta</taxon>
        <taxon>Magnoliopsida</taxon>
        <taxon>Ranunculales</taxon>
        <taxon>Circaeasteraceae</taxon>
        <taxon>Kingdonia</taxon>
    </lineage>
</organism>
<evidence type="ECO:0000313" key="3">
    <source>
        <dbReference type="Proteomes" id="UP000541444"/>
    </source>
</evidence>
<dbReference type="SUPFAM" id="SSF48264">
    <property type="entry name" value="Cytochrome P450"/>
    <property type="match status" value="1"/>
</dbReference>
<dbReference type="AlphaFoldDB" id="A0A7J7MGA2"/>
<dbReference type="GO" id="GO:0005506">
    <property type="term" value="F:iron ion binding"/>
    <property type="evidence" value="ECO:0007669"/>
    <property type="project" value="InterPro"/>
</dbReference>
<dbReference type="GO" id="GO:0004497">
    <property type="term" value="F:monooxygenase activity"/>
    <property type="evidence" value="ECO:0007669"/>
    <property type="project" value="InterPro"/>
</dbReference>
<proteinExistence type="predicted"/>
<reference evidence="2 3" key="1">
    <citation type="journal article" date="2020" name="IScience">
        <title>Genome Sequencing of the Endangered Kingdonia uniflora (Circaeasteraceae, Ranunculales) Reveals Potential Mechanisms of Evolutionary Specialization.</title>
        <authorList>
            <person name="Sun Y."/>
            <person name="Deng T."/>
            <person name="Zhang A."/>
            <person name="Moore M.J."/>
            <person name="Landis J.B."/>
            <person name="Lin N."/>
            <person name="Zhang H."/>
            <person name="Zhang X."/>
            <person name="Huang J."/>
            <person name="Zhang X."/>
            <person name="Sun H."/>
            <person name="Wang H."/>
        </authorList>
    </citation>
    <scope>NUCLEOTIDE SEQUENCE [LARGE SCALE GENOMIC DNA]</scope>
    <source>
        <strain evidence="2">TB1705</strain>
        <tissue evidence="2">Leaf</tissue>
    </source>
</reference>
<dbReference type="GO" id="GO:0016705">
    <property type="term" value="F:oxidoreductase activity, acting on paired donors, with incorporation or reduction of molecular oxygen"/>
    <property type="evidence" value="ECO:0007669"/>
    <property type="project" value="InterPro"/>
</dbReference>
<keyword evidence="3" id="KW-1185">Reference proteome</keyword>
<name>A0A7J7MGA2_9MAGN</name>
<dbReference type="EMBL" id="JACGCM010001549">
    <property type="protein sequence ID" value="KAF6153916.1"/>
    <property type="molecule type" value="Genomic_DNA"/>
</dbReference>
<feature type="region of interest" description="Disordered" evidence="1">
    <location>
        <begin position="191"/>
        <end position="254"/>
    </location>
</feature>
<dbReference type="GO" id="GO:0020037">
    <property type="term" value="F:heme binding"/>
    <property type="evidence" value="ECO:0007669"/>
    <property type="project" value="InterPro"/>
</dbReference>
<sequence>MKKNNKEWFESRIQKYGPVFKTSLMGAQFAILTSRAGTKFVLTTNYGIANNKSASAPDIFGRKSLLDAKGSRHKLLKGAVMNMLKPERLQKFIGDMDIIVKKQMLQLSQSISARSVVEATCLFLGDLVQVGNDSELINMWKFSEVDNLWDVHFYVTPISVSSPIDIVGLPNTQTRQKVLTIDDGPEILISQDVEAPTKSDPIKIPKPRPKVVTPKKTSKKSGQPNSKGKRKPKTAARTTPKKGKVRPNKMPKETLDDLPYMATFSNDEVEVVDDTVGRDEGIGDIGAEGVFVGEEEGTRAVDIDRCDDNIRDIAKECDNIFENEEAEIGEFNFKIHILRELGVPTGWQMHSGWQIKLNSSWNAWTICMERIVGSYDEGYILQPELARKIFLANPGSVVLHRTQHGLPPTTPTVVSVDILAITKKTCKGPPIPPKVKVPS</sequence>